<protein>
    <submittedName>
        <fullName evidence="2">XRE family transcriptional regulator</fullName>
    </submittedName>
</protein>
<dbReference type="InterPro" id="IPR010982">
    <property type="entry name" value="Lambda_DNA-bd_dom_sf"/>
</dbReference>
<evidence type="ECO:0000313" key="2">
    <source>
        <dbReference type="EMBL" id="RVU29683.1"/>
    </source>
</evidence>
<feature type="domain" description="HTH cro/C1-type" evidence="1">
    <location>
        <begin position="22"/>
        <end position="70"/>
    </location>
</feature>
<dbReference type="CDD" id="cd00093">
    <property type="entry name" value="HTH_XRE"/>
    <property type="match status" value="1"/>
</dbReference>
<dbReference type="AlphaFoldDB" id="A0A437Q5A7"/>
<comment type="caution">
    <text evidence="2">The sequence shown here is derived from an EMBL/GenBank/DDBJ whole genome shotgun (WGS) entry which is preliminary data.</text>
</comment>
<dbReference type="PROSITE" id="PS50943">
    <property type="entry name" value="HTH_CROC1"/>
    <property type="match status" value="1"/>
</dbReference>
<proteinExistence type="predicted"/>
<organism evidence="2 3">
    <name type="scientific">Neptunomonas marina</name>
    <dbReference type="NCBI Taxonomy" id="1815562"/>
    <lineage>
        <taxon>Bacteria</taxon>
        <taxon>Pseudomonadati</taxon>
        <taxon>Pseudomonadota</taxon>
        <taxon>Gammaproteobacteria</taxon>
        <taxon>Oceanospirillales</taxon>
        <taxon>Oceanospirillaceae</taxon>
        <taxon>Neptunomonas</taxon>
    </lineage>
</organism>
<dbReference type="GO" id="GO:0003677">
    <property type="term" value="F:DNA binding"/>
    <property type="evidence" value="ECO:0007669"/>
    <property type="project" value="InterPro"/>
</dbReference>
<sequence>MKKQDRAELFRQRLLQRISESGVSRSELARLCQVDRSTIAQLLNDDAVRLPNAHLAAECAAALGVSCDWLLGLSERSETSTDLLLTACEITDAERTPSDIQLLEWHKAAAGYKIRHVPATFPDILKTDDVLHFEYAAYRDKTPEQASSTMQETIEWLKSPGSDYEICIPLHAVTSLFEGTGYWEGLPSTVREQQVEHLISYCRNNYPALRVYLFDSKKVYSSPVTVFGHLLAAVYVGRYYMVFRERGQVQALTEHFDHLVREAEFDARSIAEQFEQIYMRGKG</sequence>
<dbReference type="SUPFAM" id="SSF47413">
    <property type="entry name" value="lambda repressor-like DNA-binding domains"/>
    <property type="match status" value="1"/>
</dbReference>
<dbReference type="RefSeq" id="WP_127694967.1">
    <property type="nucleotide sequence ID" value="NZ_SACQ01000007.1"/>
</dbReference>
<dbReference type="Pfam" id="PF01381">
    <property type="entry name" value="HTH_3"/>
    <property type="match status" value="1"/>
</dbReference>
<dbReference type="InterPro" id="IPR001387">
    <property type="entry name" value="Cro/C1-type_HTH"/>
</dbReference>
<gene>
    <name evidence="2" type="ORF">EOE65_14100</name>
</gene>
<evidence type="ECO:0000313" key="3">
    <source>
        <dbReference type="Proteomes" id="UP000282818"/>
    </source>
</evidence>
<keyword evidence="3" id="KW-1185">Reference proteome</keyword>
<reference evidence="2 3" key="1">
    <citation type="submission" date="2019-01" db="EMBL/GenBank/DDBJ databases">
        <authorList>
            <person name="Chen W.-M."/>
        </authorList>
    </citation>
    <scope>NUCLEOTIDE SEQUENCE [LARGE SCALE GENOMIC DNA]</scope>
    <source>
        <strain evidence="2 3">HPM-16</strain>
    </source>
</reference>
<dbReference type="Gene3D" id="1.10.260.40">
    <property type="entry name" value="lambda repressor-like DNA-binding domains"/>
    <property type="match status" value="1"/>
</dbReference>
<name>A0A437Q5A7_9GAMM</name>
<accession>A0A437Q5A7</accession>
<dbReference type="EMBL" id="SACQ01000007">
    <property type="protein sequence ID" value="RVU29683.1"/>
    <property type="molecule type" value="Genomic_DNA"/>
</dbReference>
<dbReference type="SMART" id="SM00530">
    <property type="entry name" value="HTH_XRE"/>
    <property type="match status" value="1"/>
</dbReference>
<evidence type="ECO:0000259" key="1">
    <source>
        <dbReference type="PROSITE" id="PS50943"/>
    </source>
</evidence>
<dbReference type="Proteomes" id="UP000282818">
    <property type="component" value="Unassembled WGS sequence"/>
</dbReference>